<reference evidence="3" key="1">
    <citation type="submission" date="2019-06" db="EMBL/GenBank/DDBJ databases">
        <authorList>
            <consortium name="Wellcome Sanger Institute Data Sharing"/>
        </authorList>
    </citation>
    <scope>NUCLEOTIDE SEQUENCE [LARGE SCALE GENOMIC DNA]</scope>
</reference>
<reference evidence="3" key="2">
    <citation type="submission" date="2025-08" db="UniProtKB">
        <authorList>
            <consortium name="Ensembl"/>
        </authorList>
    </citation>
    <scope>IDENTIFICATION</scope>
</reference>
<dbReference type="InterPro" id="IPR018378">
    <property type="entry name" value="C-type_lectin_CS"/>
</dbReference>
<reference evidence="3" key="3">
    <citation type="submission" date="2025-09" db="UniProtKB">
        <authorList>
            <consortium name="Ensembl"/>
        </authorList>
    </citation>
    <scope>IDENTIFICATION</scope>
</reference>
<name>A0A667YLJ2_9TELE</name>
<dbReference type="PANTHER" id="PTHR22803">
    <property type="entry name" value="MANNOSE, PHOSPHOLIPASE, LECTIN RECEPTOR RELATED"/>
    <property type="match status" value="1"/>
</dbReference>
<gene>
    <name evidence="3" type="primary">LOC115367984</name>
</gene>
<dbReference type="Gene3D" id="3.10.100.10">
    <property type="entry name" value="Mannose-Binding Protein A, subunit A"/>
    <property type="match status" value="1"/>
</dbReference>
<organism evidence="3 4">
    <name type="scientific">Myripristis murdjan</name>
    <name type="common">pinecone soldierfish</name>
    <dbReference type="NCBI Taxonomy" id="586833"/>
    <lineage>
        <taxon>Eukaryota</taxon>
        <taxon>Metazoa</taxon>
        <taxon>Chordata</taxon>
        <taxon>Craniata</taxon>
        <taxon>Vertebrata</taxon>
        <taxon>Euteleostomi</taxon>
        <taxon>Actinopterygii</taxon>
        <taxon>Neopterygii</taxon>
        <taxon>Teleostei</taxon>
        <taxon>Neoteleostei</taxon>
        <taxon>Acanthomorphata</taxon>
        <taxon>Holocentriformes</taxon>
        <taxon>Holocentridae</taxon>
        <taxon>Myripristis</taxon>
    </lineage>
</organism>
<feature type="domain" description="C-type lectin" evidence="2">
    <location>
        <begin position="70"/>
        <end position="189"/>
    </location>
</feature>
<accession>A0A667YLJ2</accession>
<dbReference type="GeneTree" id="ENSGT00940000164599"/>
<keyword evidence="1" id="KW-1015">Disulfide bond</keyword>
<dbReference type="PROSITE" id="PS50041">
    <property type="entry name" value="C_TYPE_LECTIN_2"/>
    <property type="match status" value="1"/>
</dbReference>
<dbReference type="InterPro" id="IPR001304">
    <property type="entry name" value="C-type_lectin-like"/>
</dbReference>
<evidence type="ECO:0000313" key="3">
    <source>
        <dbReference type="Ensembl" id="ENSMMDP00005027268.1"/>
    </source>
</evidence>
<dbReference type="InterPro" id="IPR016186">
    <property type="entry name" value="C-type_lectin-like/link_sf"/>
</dbReference>
<sequence>MLNCWSVCLLLQIKWRRWWPKSLDRDSCSCPSHGWFGLRWEAPSQEEAAGSVLADGAESRSYCPPGWSRFGYRCFNYFSSALSWADAERHCLHFDGNLASIHTAEEYRYIQDMVRAEAIEDTPAWIGGTDAVKNRQWFWSDGSKFDFHAWSTSQPNNSGGRQPCIEINFGSDRRWNDWSCDDRRSFVCARELLMC</sequence>
<dbReference type="PROSITE" id="PS00615">
    <property type="entry name" value="C_TYPE_LECTIN_1"/>
    <property type="match status" value="1"/>
</dbReference>
<dbReference type="Ensembl" id="ENSMMDT00005027840.1">
    <property type="protein sequence ID" value="ENSMMDP00005027268.1"/>
    <property type="gene ID" value="ENSMMDG00005012938.1"/>
</dbReference>
<protein>
    <recommendedName>
        <fullName evidence="2">C-type lectin domain-containing protein</fullName>
    </recommendedName>
</protein>
<dbReference type="Pfam" id="PF00059">
    <property type="entry name" value="Lectin_C"/>
    <property type="match status" value="1"/>
</dbReference>
<evidence type="ECO:0000256" key="1">
    <source>
        <dbReference type="ARBA" id="ARBA00023157"/>
    </source>
</evidence>
<dbReference type="FunCoup" id="A0A667YLJ2">
    <property type="interactions" value="827"/>
</dbReference>
<dbReference type="InParanoid" id="A0A667YLJ2"/>
<dbReference type="SUPFAM" id="SSF56436">
    <property type="entry name" value="C-type lectin-like"/>
    <property type="match status" value="1"/>
</dbReference>
<evidence type="ECO:0000259" key="2">
    <source>
        <dbReference type="PROSITE" id="PS50041"/>
    </source>
</evidence>
<proteinExistence type="predicted"/>
<keyword evidence="4" id="KW-1185">Reference proteome</keyword>
<dbReference type="Proteomes" id="UP000472263">
    <property type="component" value="Chromosome 11"/>
</dbReference>
<dbReference type="InterPro" id="IPR050111">
    <property type="entry name" value="C-type_lectin/snaclec_domain"/>
</dbReference>
<dbReference type="SMART" id="SM00034">
    <property type="entry name" value="CLECT"/>
    <property type="match status" value="1"/>
</dbReference>
<dbReference type="PRINTS" id="PR01504">
    <property type="entry name" value="PNCREATITSAP"/>
</dbReference>
<evidence type="ECO:0000313" key="4">
    <source>
        <dbReference type="Proteomes" id="UP000472263"/>
    </source>
</evidence>
<dbReference type="AlphaFoldDB" id="A0A667YLJ2"/>
<dbReference type="InterPro" id="IPR016187">
    <property type="entry name" value="CTDL_fold"/>
</dbReference>